<evidence type="ECO:0000256" key="6">
    <source>
        <dbReference type="ARBA" id="ARBA00022617"/>
    </source>
</evidence>
<feature type="transmembrane region" description="Helical" evidence="13">
    <location>
        <begin position="119"/>
        <end position="142"/>
    </location>
</feature>
<comment type="similarity">
    <text evidence="3">Belongs to the formate dehydrogenase gamma subunit family.</text>
</comment>
<organism evidence="15 16">
    <name type="scientific">Pseudomonas abietaniphila</name>
    <dbReference type="NCBI Taxonomy" id="89065"/>
    <lineage>
        <taxon>Bacteria</taxon>
        <taxon>Pseudomonadati</taxon>
        <taxon>Pseudomonadota</taxon>
        <taxon>Gammaproteobacteria</taxon>
        <taxon>Pseudomonadales</taxon>
        <taxon>Pseudomonadaceae</taxon>
        <taxon>Pseudomonas</taxon>
    </lineage>
</organism>
<dbReference type="PANTHER" id="PTHR30074:SF5">
    <property type="entry name" value="FORMATE DEHYDROGENASE, NITRATE-INDUCIBLE, CYTOCHROME B556(FDN) SUBUNIT"/>
    <property type="match status" value="1"/>
</dbReference>
<keyword evidence="9" id="KW-0249">Electron transport</keyword>
<dbReference type="GO" id="GO:0009326">
    <property type="term" value="C:formate dehydrogenase complex"/>
    <property type="evidence" value="ECO:0007669"/>
    <property type="project" value="InterPro"/>
</dbReference>
<keyword evidence="6" id="KW-0349">Heme</keyword>
<keyword evidence="5" id="KW-1003">Cell membrane</keyword>
<dbReference type="InterPro" id="IPR006471">
    <property type="entry name" value="Formate_DH_gsu"/>
</dbReference>
<evidence type="ECO:0000256" key="3">
    <source>
        <dbReference type="ARBA" id="ARBA00010747"/>
    </source>
</evidence>
<dbReference type="GO" id="GO:0046872">
    <property type="term" value="F:metal ion binding"/>
    <property type="evidence" value="ECO:0007669"/>
    <property type="project" value="UniProtKB-KW"/>
</dbReference>
<dbReference type="AlphaFoldDB" id="A0A1G7VQR7"/>
<reference evidence="16" key="1">
    <citation type="submission" date="2016-10" db="EMBL/GenBank/DDBJ databases">
        <authorList>
            <person name="Varghese N."/>
            <person name="Submissions S."/>
        </authorList>
    </citation>
    <scope>NUCLEOTIDE SEQUENCE [LARGE SCALE GENOMIC DNA]</scope>
    <source>
        <strain evidence="16">ATCC 700689</strain>
    </source>
</reference>
<feature type="transmembrane region" description="Helical" evidence="13">
    <location>
        <begin position="59"/>
        <end position="80"/>
    </location>
</feature>
<dbReference type="InterPro" id="IPR051817">
    <property type="entry name" value="FDH_cytochrome_b556_subunit"/>
</dbReference>
<dbReference type="InterPro" id="IPR016174">
    <property type="entry name" value="Di-haem_cyt_TM"/>
</dbReference>
<gene>
    <name evidence="15" type="ORF">SAMN05216605_102580</name>
</gene>
<evidence type="ECO:0000256" key="2">
    <source>
        <dbReference type="ARBA" id="ARBA00004651"/>
    </source>
</evidence>
<evidence type="ECO:0000313" key="16">
    <source>
        <dbReference type="Proteomes" id="UP000182894"/>
    </source>
</evidence>
<keyword evidence="8" id="KW-0479">Metal-binding</keyword>
<evidence type="ECO:0000256" key="1">
    <source>
        <dbReference type="ARBA" id="ARBA00001971"/>
    </source>
</evidence>
<proteinExistence type="inferred from homology"/>
<dbReference type="GO" id="GO:0022904">
    <property type="term" value="P:respiratory electron transport chain"/>
    <property type="evidence" value="ECO:0007669"/>
    <property type="project" value="InterPro"/>
</dbReference>
<evidence type="ECO:0000256" key="10">
    <source>
        <dbReference type="ARBA" id="ARBA00022989"/>
    </source>
</evidence>
<dbReference type="NCBIfam" id="TIGR01583">
    <property type="entry name" value="formate-DH-gamm"/>
    <property type="match status" value="1"/>
</dbReference>
<dbReference type="GO" id="GO:0009055">
    <property type="term" value="F:electron transfer activity"/>
    <property type="evidence" value="ECO:0007669"/>
    <property type="project" value="InterPro"/>
</dbReference>
<dbReference type="EMBL" id="FNCO01000002">
    <property type="protein sequence ID" value="SDG61931.1"/>
    <property type="molecule type" value="Genomic_DNA"/>
</dbReference>
<dbReference type="GO" id="GO:0015944">
    <property type="term" value="P:formate oxidation"/>
    <property type="evidence" value="ECO:0007669"/>
    <property type="project" value="UniProtKB-ARBA"/>
</dbReference>
<comment type="subcellular location">
    <subcellularLocation>
        <location evidence="2">Cell membrane</location>
        <topology evidence="2">Multi-pass membrane protein</topology>
    </subcellularLocation>
</comment>
<feature type="domain" description="Cytochrome b561 bacterial/Ni-hydrogenase" evidence="14">
    <location>
        <begin position="13"/>
        <end position="190"/>
    </location>
</feature>
<feature type="transmembrane region" description="Helical" evidence="13">
    <location>
        <begin position="21"/>
        <end position="47"/>
    </location>
</feature>
<dbReference type="Gene3D" id="1.20.950.20">
    <property type="entry name" value="Transmembrane di-heme cytochromes, Chain C"/>
    <property type="match status" value="1"/>
</dbReference>
<dbReference type="STRING" id="89065.SAMN05216605_102580"/>
<evidence type="ECO:0000313" key="15">
    <source>
        <dbReference type="EMBL" id="SDG61931.1"/>
    </source>
</evidence>
<keyword evidence="11" id="KW-0408">Iron</keyword>
<name>A0A1G7VQR7_9PSED</name>
<keyword evidence="10 13" id="KW-1133">Transmembrane helix</keyword>
<evidence type="ECO:0000256" key="11">
    <source>
        <dbReference type="ARBA" id="ARBA00023004"/>
    </source>
</evidence>
<dbReference type="SUPFAM" id="SSF81342">
    <property type="entry name" value="Transmembrane di-heme cytochromes"/>
    <property type="match status" value="1"/>
</dbReference>
<evidence type="ECO:0000256" key="8">
    <source>
        <dbReference type="ARBA" id="ARBA00022723"/>
    </source>
</evidence>
<keyword evidence="4" id="KW-0813">Transport</keyword>
<keyword evidence="12 13" id="KW-0472">Membrane</keyword>
<accession>A0A1G7VQR7</accession>
<evidence type="ECO:0000259" key="14">
    <source>
        <dbReference type="Pfam" id="PF01292"/>
    </source>
</evidence>
<dbReference type="PANTHER" id="PTHR30074">
    <property type="entry name" value="FORMATE DEHYDROGENASE, NITRATE-INDUCIBLE, CYTOCHROME B556 FDN SUBUNIT"/>
    <property type="match status" value="1"/>
</dbReference>
<evidence type="ECO:0000256" key="5">
    <source>
        <dbReference type="ARBA" id="ARBA00022475"/>
    </source>
</evidence>
<dbReference type="InterPro" id="IPR011577">
    <property type="entry name" value="Cyt_b561_bac/Ni-Hgenase"/>
</dbReference>
<dbReference type="GO" id="GO:0036397">
    <property type="term" value="F:formate dehydrogenase (quinone) activity"/>
    <property type="evidence" value="ECO:0007669"/>
    <property type="project" value="TreeGrafter"/>
</dbReference>
<dbReference type="Proteomes" id="UP000182894">
    <property type="component" value="Unassembled WGS sequence"/>
</dbReference>
<dbReference type="GO" id="GO:0005886">
    <property type="term" value="C:plasma membrane"/>
    <property type="evidence" value="ECO:0007669"/>
    <property type="project" value="UniProtKB-SubCell"/>
</dbReference>
<dbReference type="GO" id="GO:0009061">
    <property type="term" value="P:anaerobic respiration"/>
    <property type="evidence" value="ECO:0007669"/>
    <property type="project" value="TreeGrafter"/>
</dbReference>
<dbReference type="OrthoDB" id="9790598at2"/>
<evidence type="ECO:0000256" key="12">
    <source>
        <dbReference type="ARBA" id="ARBA00023136"/>
    </source>
</evidence>
<keyword evidence="16" id="KW-1185">Reference proteome</keyword>
<dbReference type="GO" id="GO:0008863">
    <property type="term" value="F:formate dehydrogenase (NAD+) activity"/>
    <property type="evidence" value="ECO:0007669"/>
    <property type="project" value="InterPro"/>
</dbReference>
<evidence type="ECO:0000256" key="4">
    <source>
        <dbReference type="ARBA" id="ARBA00022448"/>
    </source>
</evidence>
<evidence type="ECO:0000256" key="9">
    <source>
        <dbReference type="ARBA" id="ARBA00022982"/>
    </source>
</evidence>
<sequence length="226" mass="25954">MSENREPGKTILRYNANERTNHWLVAILFFMAGLSGLALFHPAMFWLTHLFGGGPWTRILHPFMGVAMFVFFLGLVIRFWRANLFIPNDRLWLKRIDRVMVNSEEGVPPIGKYNPGQKLLFWTLLLCMLALLLSGLVIWRAYFSEYFGITVIRLGALVHALAGFVLITSIIVHIYAGIWIKGSVSAMLHGWVSRRWAKKHHALWYRKIVDEEGPPVQAQPRVTKKG</sequence>
<keyword evidence="7 13" id="KW-0812">Transmembrane</keyword>
<protein>
    <submittedName>
        <fullName evidence="15">Formate dehydrogenase subunit gamma</fullName>
    </submittedName>
</protein>
<comment type="cofactor">
    <cofactor evidence="1">
        <name>heme</name>
        <dbReference type="ChEBI" id="CHEBI:30413"/>
    </cofactor>
</comment>
<feature type="transmembrane region" description="Helical" evidence="13">
    <location>
        <begin position="154"/>
        <end position="180"/>
    </location>
</feature>
<evidence type="ECO:0000256" key="7">
    <source>
        <dbReference type="ARBA" id="ARBA00022692"/>
    </source>
</evidence>
<evidence type="ECO:0000256" key="13">
    <source>
        <dbReference type="SAM" id="Phobius"/>
    </source>
</evidence>
<dbReference type="RefSeq" id="WP_074751122.1">
    <property type="nucleotide sequence ID" value="NZ_FNCO01000002.1"/>
</dbReference>
<dbReference type="Pfam" id="PF01292">
    <property type="entry name" value="Ni_hydr_CYTB"/>
    <property type="match status" value="1"/>
</dbReference>
<dbReference type="FunFam" id="1.20.950.20:FF:000002">
    <property type="entry name" value="Formate dehydrogenase cytochrome b556 subunit"/>
    <property type="match status" value="1"/>
</dbReference>